<dbReference type="AlphaFoldDB" id="A0A915DG58"/>
<protein>
    <submittedName>
        <fullName evidence="2">Uncharacterized protein</fullName>
    </submittedName>
</protein>
<sequence>MMNEFMESQKEVDDLCIADLPRSPDLKIKSRMEVAEYLAENVIALSSELGLYIKPRLYGKQESAILLCTALM</sequence>
<proteinExistence type="predicted"/>
<keyword evidence="1" id="KW-1185">Reference proteome</keyword>
<evidence type="ECO:0000313" key="2">
    <source>
        <dbReference type="WBParaSite" id="jg19552"/>
    </source>
</evidence>
<organism evidence="1 2">
    <name type="scientific">Ditylenchus dipsaci</name>
    <dbReference type="NCBI Taxonomy" id="166011"/>
    <lineage>
        <taxon>Eukaryota</taxon>
        <taxon>Metazoa</taxon>
        <taxon>Ecdysozoa</taxon>
        <taxon>Nematoda</taxon>
        <taxon>Chromadorea</taxon>
        <taxon>Rhabditida</taxon>
        <taxon>Tylenchina</taxon>
        <taxon>Tylenchomorpha</taxon>
        <taxon>Sphaerularioidea</taxon>
        <taxon>Anguinidae</taxon>
        <taxon>Anguininae</taxon>
        <taxon>Ditylenchus</taxon>
    </lineage>
</organism>
<reference evidence="2" key="1">
    <citation type="submission" date="2022-11" db="UniProtKB">
        <authorList>
            <consortium name="WormBaseParasite"/>
        </authorList>
    </citation>
    <scope>IDENTIFICATION</scope>
</reference>
<name>A0A915DG58_9BILA</name>
<dbReference type="Proteomes" id="UP000887574">
    <property type="component" value="Unplaced"/>
</dbReference>
<evidence type="ECO:0000313" key="1">
    <source>
        <dbReference type="Proteomes" id="UP000887574"/>
    </source>
</evidence>
<dbReference type="WBParaSite" id="jg19552">
    <property type="protein sequence ID" value="jg19552"/>
    <property type="gene ID" value="jg19552"/>
</dbReference>
<accession>A0A915DG58</accession>